<dbReference type="PANTHER" id="PTHR32481">
    <property type="entry name" value="AMINOPEPTIDASE"/>
    <property type="match status" value="1"/>
</dbReference>
<dbReference type="Proteomes" id="UP000253506">
    <property type="component" value="Unassembled WGS sequence"/>
</dbReference>
<name>A0A368ZLQ1_9GAMM</name>
<evidence type="ECO:0000256" key="2">
    <source>
        <dbReference type="ARBA" id="ARBA00022801"/>
    </source>
</evidence>
<comment type="caution">
    <text evidence="3">The sequence shown here is derived from an EMBL/GenBank/DDBJ whole genome shotgun (WGS) entry which is preliminary data.</text>
</comment>
<organism evidence="3 4">
    <name type="scientific">Marinomonas foliarum</name>
    <dbReference type="NCBI Taxonomy" id="491950"/>
    <lineage>
        <taxon>Bacteria</taxon>
        <taxon>Pseudomonadati</taxon>
        <taxon>Pseudomonadota</taxon>
        <taxon>Gammaproteobacteria</taxon>
        <taxon>Oceanospirillales</taxon>
        <taxon>Oceanospirillaceae</taxon>
        <taxon>Marinomonas</taxon>
    </lineage>
</organism>
<dbReference type="PANTHER" id="PTHR32481:SF0">
    <property type="entry name" value="AMINOPEPTIDASE YPDE-RELATED"/>
    <property type="match status" value="1"/>
</dbReference>
<dbReference type="SUPFAM" id="SSF53187">
    <property type="entry name" value="Zn-dependent exopeptidases"/>
    <property type="match status" value="1"/>
</dbReference>
<dbReference type="GO" id="GO:0004177">
    <property type="term" value="F:aminopeptidase activity"/>
    <property type="evidence" value="ECO:0007669"/>
    <property type="project" value="UniProtKB-KW"/>
</dbReference>
<keyword evidence="2" id="KW-0378">Hydrolase</keyword>
<dbReference type="GO" id="GO:0046872">
    <property type="term" value="F:metal ion binding"/>
    <property type="evidence" value="ECO:0007669"/>
    <property type="project" value="UniProtKB-KW"/>
</dbReference>
<dbReference type="Pfam" id="PF05343">
    <property type="entry name" value="Peptidase_M42"/>
    <property type="match status" value="1"/>
</dbReference>
<dbReference type="AlphaFoldDB" id="A0A368ZLQ1"/>
<dbReference type="EMBL" id="QPJQ01000038">
    <property type="protein sequence ID" value="RCW95451.1"/>
    <property type="molecule type" value="Genomic_DNA"/>
</dbReference>
<dbReference type="InterPro" id="IPR008007">
    <property type="entry name" value="Peptidase_M42"/>
</dbReference>
<dbReference type="InterPro" id="IPR051464">
    <property type="entry name" value="Peptidase_M42_aminopept"/>
</dbReference>
<reference evidence="3 4" key="1">
    <citation type="submission" date="2018-07" db="EMBL/GenBank/DDBJ databases">
        <title>Genomic Encyclopedia of Type Strains, Phase III (KMG-III): the genomes of soil and plant-associated and newly described type strains.</title>
        <authorList>
            <person name="Whitman W."/>
        </authorList>
    </citation>
    <scope>NUCLEOTIDE SEQUENCE [LARGE SCALE GENOMIC DNA]</scope>
    <source>
        <strain evidence="3 4">CECT 7731</strain>
    </source>
</reference>
<keyword evidence="3" id="KW-0645">Protease</keyword>
<gene>
    <name evidence="3" type="ORF">DFP77_1383</name>
</gene>
<keyword evidence="3" id="KW-0031">Aminopeptidase</keyword>
<protein>
    <submittedName>
        <fullName evidence="3">Putative aminopeptidase FrvX</fullName>
    </submittedName>
</protein>
<evidence type="ECO:0000313" key="3">
    <source>
        <dbReference type="EMBL" id="RCW95451.1"/>
    </source>
</evidence>
<sequence length="395" mass="44528">MVACHNLINKAENEILYNRRTKKHYVNLSIQFITDTLLSLLLDLVYMPSDDFIDLLKLLIRAPSVVGAEHSFFRVLQRELEERGAKVTWYEGLLVAQGSDPFSTMFSAHIDRHGLVCTGPNEFQYAAFVSANRTDLLNNSVSEELMTKVTERFNHEEIYAYEPWSGVYRGKGTIKSSYVCEFRNNLIFETEGLEGVVAGTPIAFKDQLHIVDNRLEGQLDNVISAAALVHLFDHGFKGTAFFTAQEEAGKSWRYLLEWFRRFGGSTNRLFVVDTSPFPNLDAANEQLLVLREKDANATFNKDSTKLLEELCEKNNISYLYKNRYVENENAKRAEQGLQPSSLGSTELGRIIAASNGLVDGTTIQIPTIGYHTMHESAAVESVDAFLDMLKVVSNI</sequence>
<evidence type="ECO:0000313" key="4">
    <source>
        <dbReference type="Proteomes" id="UP000253506"/>
    </source>
</evidence>
<dbReference type="Gene3D" id="3.40.630.10">
    <property type="entry name" value="Zn peptidases"/>
    <property type="match status" value="1"/>
</dbReference>
<proteinExistence type="predicted"/>
<accession>A0A368ZLQ1</accession>
<keyword evidence="1" id="KW-0479">Metal-binding</keyword>
<evidence type="ECO:0000256" key="1">
    <source>
        <dbReference type="ARBA" id="ARBA00022723"/>
    </source>
</evidence>